<dbReference type="GO" id="GO:0006355">
    <property type="term" value="P:regulation of DNA-templated transcription"/>
    <property type="evidence" value="ECO:0007669"/>
    <property type="project" value="InterPro"/>
</dbReference>
<feature type="region of interest" description="Disordered" evidence="1">
    <location>
        <begin position="560"/>
        <end position="602"/>
    </location>
</feature>
<accession>A0A6P3ZDD5</accession>
<feature type="compositionally biased region" description="Basic and acidic residues" evidence="1">
    <location>
        <begin position="573"/>
        <end position="587"/>
    </location>
</feature>
<feature type="compositionally biased region" description="Polar residues" evidence="1">
    <location>
        <begin position="678"/>
        <end position="699"/>
    </location>
</feature>
<evidence type="ECO:0000256" key="1">
    <source>
        <dbReference type="SAM" id="MobiDB-lite"/>
    </source>
</evidence>
<dbReference type="RefSeq" id="XP_024927156.2">
    <property type="nucleotide sequence ID" value="XM_025071388.3"/>
</dbReference>
<name>A0A6P3ZDD5_ZIZJJ</name>
<gene>
    <name evidence="3 4 5 6" type="primary">LOC107412774</name>
</gene>
<feature type="compositionally biased region" description="Polar residues" evidence="1">
    <location>
        <begin position="326"/>
        <end position="335"/>
    </location>
</feature>
<evidence type="ECO:0000313" key="5">
    <source>
        <dbReference type="RefSeq" id="XP_015876079.2"/>
    </source>
</evidence>
<dbReference type="AlphaFoldDB" id="A0A6P3ZDD5"/>
<sequence length="711" mass="78370">MFDWDDEELANIIWGEAAESDDHIVPYPEASEDCGNKKELNQEASITKPTEQKTPGAKIDLHGRKLESGSNLGIDGGVVAKGFGMESWPDLSLSNIAKSDEDPLGTEVSNSLSEISKYDTSRGTSQLDKDAELYPNTQEGKEQGDFVDYGWATIGSFDDLDRIFSNDDTIFGNVSIGNYDGLWSSSKDDTNSPAKSVPISSESPSLGSATLMTASQHLDVKTECTEQDDQSCTLRYGKIDNSSLHASLDHAEDAGGKSNPIAKEQTDLDKERKAIVTSTQPATENVATPKLNENADKVTGPKKQLKCRRKLQEKSEGKGLQDLYGSWSSSRNPSRQFENQLAKAMVQSSPSSVDQRQLHGPESFQYQNISNQFVAPSAYGNLMNSYSSMPVQSQNRSEEFKHQSMLPSYELSPTNVIHVNKSVEAPGKPLTMTPQEKIEKLRRRQQLQAMLAVQKQQQQFSHQISYSNHSTTQKCPQENQIQQFEGADLEVEDLSTLPSLEPNSPVEQDDSNTISAAVEDNSMEETILFRLQDIITKLDIKVGLCIRDSLFRLAQSATQRHYASDTGSSNKSSKNEHEGVAKDEINSRNRYSKMPDVGTETNPIDRTVAHLLFHRPLELSGKHPETPESPISNKFPFERRTAAIVNMPLGSLSETSKDKLSLPHQPSKDCSALLESQPVDQYKNSPCMETSENASNNGLTDGGAMAVESSQ</sequence>
<feature type="region of interest" description="Disordered" evidence="1">
    <location>
        <begin position="23"/>
        <end position="56"/>
    </location>
</feature>
<feature type="region of interest" description="Disordered" evidence="1">
    <location>
        <begin position="279"/>
        <end position="335"/>
    </location>
</feature>
<dbReference type="RefSeq" id="XP_015876079.2">
    <property type="nucleotide sequence ID" value="XM_016020593.4"/>
</dbReference>
<evidence type="ECO:0000313" key="3">
    <source>
        <dbReference type="RefSeq" id="XP_015876076.2"/>
    </source>
</evidence>
<dbReference type="KEGG" id="zju:107412774"/>
<dbReference type="InterPro" id="IPR039928">
    <property type="entry name" value="LNK"/>
</dbReference>
<organism evidence="2 5">
    <name type="scientific">Ziziphus jujuba</name>
    <name type="common">Chinese jujube</name>
    <name type="synonym">Ziziphus sativa</name>
    <dbReference type="NCBI Taxonomy" id="326968"/>
    <lineage>
        <taxon>Eukaryota</taxon>
        <taxon>Viridiplantae</taxon>
        <taxon>Streptophyta</taxon>
        <taxon>Embryophyta</taxon>
        <taxon>Tracheophyta</taxon>
        <taxon>Spermatophyta</taxon>
        <taxon>Magnoliopsida</taxon>
        <taxon>eudicotyledons</taxon>
        <taxon>Gunneridae</taxon>
        <taxon>Pentapetalae</taxon>
        <taxon>rosids</taxon>
        <taxon>fabids</taxon>
        <taxon>Rosales</taxon>
        <taxon>Rhamnaceae</taxon>
        <taxon>Paliureae</taxon>
        <taxon>Ziziphus</taxon>
    </lineage>
</organism>
<dbReference type="GO" id="GO:0007623">
    <property type="term" value="P:circadian rhythm"/>
    <property type="evidence" value="ECO:0007669"/>
    <property type="project" value="InterPro"/>
</dbReference>
<reference evidence="3 4" key="1">
    <citation type="submission" date="2025-05" db="UniProtKB">
        <authorList>
            <consortium name="RefSeq"/>
        </authorList>
    </citation>
    <scope>IDENTIFICATION</scope>
    <source>
        <tissue evidence="3 4">Seedling</tissue>
    </source>
</reference>
<feature type="compositionally biased region" description="Basic and acidic residues" evidence="1">
    <location>
        <begin position="310"/>
        <end position="319"/>
    </location>
</feature>
<dbReference type="Proteomes" id="UP001652623">
    <property type="component" value="Chromosome 8"/>
</dbReference>
<evidence type="ECO:0000313" key="2">
    <source>
        <dbReference type="Proteomes" id="UP001652623"/>
    </source>
</evidence>
<feature type="compositionally biased region" description="Polar residues" evidence="1">
    <location>
        <begin position="560"/>
        <end position="572"/>
    </location>
</feature>
<proteinExistence type="predicted"/>
<feature type="compositionally biased region" description="Polar residues" evidence="1">
    <location>
        <begin position="42"/>
        <end position="53"/>
    </location>
</feature>
<dbReference type="RefSeq" id="XP_015876077.2">
    <property type="nucleotide sequence ID" value="XM_016020591.4"/>
</dbReference>
<feature type="region of interest" description="Disordered" evidence="1">
    <location>
        <begin position="675"/>
        <end position="711"/>
    </location>
</feature>
<dbReference type="PANTHER" id="PTHR33334:SF5">
    <property type="entry name" value="PROTEIN LNK2"/>
    <property type="match status" value="1"/>
</dbReference>
<dbReference type="GeneID" id="107412774"/>
<keyword evidence="2" id="KW-1185">Reference proteome</keyword>
<dbReference type="PANTHER" id="PTHR33334">
    <property type="entry name" value="PROTEIN LNK1"/>
    <property type="match status" value="1"/>
</dbReference>
<feature type="region of interest" description="Disordered" evidence="1">
    <location>
        <begin position="187"/>
        <end position="206"/>
    </location>
</feature>
<protein>
    <submittedName>
        <fullName evidence="3 4">Protein LNK2 isoform X1</fullName>
    </submittedName>
</protein>
<dbReference type="RefSeq" id="XP_015876076.2">
    <property type="nucleotide sequence ID" value="XM_016020590.4"/>
</dbReference>
<feature type="compositionally biased region" description="Polar residues" evidence="1">
    <location>
        <begin position="191"/>
        <end position="206"/>
    </location>
</feature>
<evidence type="ECO:0000313" key="6">
    <source>
        <dbReference type="RefSeq" id="XP_024927156.2"/>
    </source>
</evidence>
<evidence type="ECO:0000313" key="4">
    <source>
        <dbReference type="RefSeq" id="XP_015876077.2"/>
    </source>
</evidence>